<dbReference type="RefSeq" id="WP_042225946.1">
    <property type="nucleotide sequence ID" value="NZ_CP026520.1"/>
</dbReference>
<comment type="subunit">
    <text evidence="1">Homodimer.</text>
</comment>
<reference evidence="3 6" key="2">
    <citation type="submission" date="2022-05" db="EMBL/GenBank/DDBJ databases">
        <title>Genome Sequencing of Bee-Associated Microbes.</title>
        <authorList>
            <person name="Dunlap C."/>
        </authorList>
    </citation>
    <scope>NUCLEOTIDE SEQUENCE [LARGE SCALE GENOMIC DNA]</scope>
    <source>
        <strain evidence="3 6">NRRL B-23120</strain>
    </source>
</reference>
<dbReference type="GeneID" id="95376365"/>
<gene>
    <name evidence="3" type="ORF">M5X16_20980</name>
    <name evidence="4" type="ORF">PC41400_16270</name>
</gene>
<accession>A0A410WXI3</accession>
<dbReference type="EMBL" id="CP026520">
    <property type="protein sequence ID" value="QAV19149.1"/>
    <property type="molecule type" value="Genomic_DNA"/>
</dbReference>
<organism evidence="4 5">
    <name type="scientific">Paenibacillus chitinolyticus</name>
    <dbReference type="NCBI Taxonomy" id="79263"/>
    <lineage>
        <taxon>Bacteria</taxon>
        <taxon>Bacillati</taxon>
        <taxon>Bacillota</taxon>
        <taxon>Bacilli</taxon>
        <taxon>Bacillales</taxon>
        <taxon>Paenibacillaceae</taxon>
        <taxon>Paenibacillus</taxon>
    </lineage>
</organism>
<dbReference type="Pfam" id="PF07876">
    <property type="entry name" value="Dabb"/>
    <property type="match status" value="1"/>
</dbReference>
<dbReference type="SMART" id="SM00886">
    <property type="entry name" value="Dabb"/>
    <property type="match status" value="1"/>
</dbReference>
<dbReference type="InterPro" id="IPR011008">
    <property type="entry name" value="Dimeric_a/b-barrel"/>
</dbReference>
<evidence type="ECO:0000313" key="4">
    <source>
        <dbReference type="EMBL" id="QAV19149.1"/>
    </source>
</evidence>
<reference evidence="4 5" key="1">
    <citation type="submission" date="2018-01" db="EMBL/GenBank/DDBJ databases">
        <title>The whole genome sequencing and assembly of Paenibacillus chitinolyticus KCCM 41400 strain.</title>
        <authorList>
            <person name="Kim J.-Y."/>
            <person name="Park M.-K."/>
            <person name="Lee Y.-J."/>
            <person name="Yi H."/>
            <person name="Bahn Y.-S."/>
            <person name="Kim J.F."/>
            <person name="Lee D.-W."/>
        </authorList>
    </citation>
    <scope>NUCLEOTIDE SEQUENCE [LARGE SCALE GENOMIC DNA]</scope>
    <source>
        <strain evidence="4 5">KCCM 41400</strain>
    </source>
</reference>
<dbReference type="PANTHER" id="PTHR33178">
    <property type="match status" value="1"/>
</dbReference>
<dbReference type="Proteomes" id="UP001527202">
    <property type="component" value="Unassembled WGS sequence"/>
</dbReference>
<dbReference type="KEGG" id="pchi:PC41400_16270"/>
<dbReference type="Gene3D" id="3.30.70.100">
    <property type="match status" value="1"/>
</dbReference>
<feature type="domain" description="Stress-response A/B barrel" evidence="2">
    <location>
        <begin position="4"/>
        <end position="96"/>
    </location>
</feature>
<dbReference type="AlphaFoldDB" id="A0A410WXI3"/>
<name>A0A410WXI3_9BACL</name>
<dbReference type="InterPro" id="IPR044662">
    <property type="entry name" value="HS1/DABB1-like"/>
</dbReference>
<evidence type="ECO:0000313" key="5">
    <source>
        <dbReference type="Proteomes" id="UP000288943"/>
    </source>
</evidence>
<protein>
    <submittedName>
        <fullName evidence="3">Dabb family protein</fullName>
    </submittedName>
    <submittedName>
        <fullName evidence="4">Stress responsive protein</fullName>
    </submittedName>
</protein>
<dbReference type="PANTHER" id="PTHR33178:SF10">
    <property type="entry name" value="STRESS-RESPONSE A_B BARREL DOMAIN-CONTAINING PROTEIN"/>
    <property type="match status" value="1"/>
</dbReference>
<dbReference type="InterPro" id="IPR013097">
    <property type="entry name" value="Dabb"/>
</dbReference>
<sequence>MSTIRHLVLFNLKHEEGSAEAEKFLSDGRELLASIPQVQKLQVLRQISLENDYQYAFSMEFSSQSDYDEYAAVPRHIEFVEQRWLPEVVRSFEADFEVHS</sequence>
<dbReference type="PROSITE" id="PS51502">
    <property type="entry name" value="S_R_A_B_BARREL"/>
    <property type="match status" value="1"/>
</dbReference>
<keyword evidence="6" id="KW-1185">Reference proteome</keyword>
<evidence type="ECO:0000313" key="6">
    <source>
        <dbReference type="Proteomes" id="UP001527202"/>
    </source>
</evidence>
<dbReference type="EMBL" id="JAMDMJ010000029">
    <property type="protein sequence ID" value="MCY9598227.1"/>
    <property type="molecule type" value="Genomic_DNA"/>
</dbReference>
<proteinExistence type="predicted"/>
<dbReference type="Proteomes" id="UP000288943">
    <property type="component" value="Chromosome"/>
</dbReference>
<evidence type="ECO:0000256" key="1">
    <source>
        <dbReference type="ARBA" id="ARBA00011738"/>
    </source>
</evidence>
<evidence type="ECO:0000259" key="2">
    <source>
        <dbReference type="PROSITE" id="PS51502"/>
    </source>
</evidence>
<dbReference type="SUPFAM" id="SSF54909">
    <property type="entry name" value="Dimeric alpha+beta barrel"/>
    <property type="match status" value="1"/>
</dbReference>
<dbReference type="OrthoDB" id="9808130at2"/>
<evidence type="ECO:0000313" key="3">
    <source>
        <dbReference type="EMBL" id="MCY9598227.1"/>
    </source>
</evidence>